<keyword evidence="3" id="KW-1185">Reference proteome</keyword>
<evidence type="ECO:0000313" key="2">
    <source>
        <dbReference type="EMBL" id="KAF9729856.1"/>
    </source>
</evidence>
<reference evidence="2" key="1">
    <citation type="journal article" date="2020" name="Mol. Plant Microbe Interact.">
        <title>Genome Sequence of the Biocontrol Agent Coniothyrium minitans strain Conio (IMI 134523).</title>
        <authorList>
            <person name="Patel D."/>
            <person name="Shittu T.A."/>
            <person name="Baroncelli R."/>
            <person name="Muthumeenakshi S."/>
            <person name="Osborne T.H."/>
            <person name="Janganan T.K."/>
            <person name="Sreenivasaprasad S."/>
        </authorList>
    </citation>
    <scope>NUCLEOTIDE SEQUENCE</scope>
    <source>
        <strain evidence="2">Conio</strain>
    </source>
</reference>
<feature type="compositionally biased region" description="Polar residues" evidence="1">
    <location>
        <begin position="46"/>
        <end position="59"/>
    </location>
</feature>
<feature type="region of interest" description="Disordered" evidence="1">
    <location>
        <begin position="37"/>
        <end position="69"/>
    </location>
</feature>
<dbReference type="EMBL" id="WJXW01000015">
    <property type="protein sequence ID" value="KAF9729856.1"/>
    <property type="molecule type" value="Genomic_DNA"/>
</dbReference>
<dbReference type="AlphaFoldDB" id="A0A9P6G765"/>
<dbReference type="Proteomes" id="UP000756921">
    <property type="component" value="Unassembled WGS sequence"/>
</dbReference>
<organism evidence="2 3">
    <name type="scientific">Paraphaeosphaeria minitans</name>
    <dbReference type="NCBI Taxonomy" id="565426"/>
    <lineage>
        <taxon>Eukaryota</taxon>
        <taxon>Fungi</taxon>
        <taxon>Dikarya</taxon>
        <taxon>Ascomycota</taxon>
        <taxon>Pezizomycotina</taxon>
        <taxon>Dothideomycetes</taxon>
        <taxon>Pleosporomycetidae</taxon>
        <taxon>Pleosporales</taxon>
        <taxon>Massarineae</taxon>
        <taxon>Didymosphaeriaceae</taxon>
        <taxon>Paraphaeosphaeria</taxon>
    </lineage>
</organism>
<name>A0A9P6G765_9PLEO</name>
<accession>A0A9P6G765</accession>
<evidence type="ECO:0000313" key="3">
    <source>
        <dbReference type="Proteomes" id="UP000756921"/>
    </source>
</evidence>
<gene>
    <name evidence="2" type="ORF">PMIN01_11789</name>
</gene>
<sequence>MCYYYNQSFYYSKCRATPRHIVDDTRWDECTKAKANGHRCADSTPAKGQNGQIIQTGSSKVPGDCPDCPPQLVRNHS</sequence>
<protein>
    <submittedName>
        <fullName evidence="2">Uncharacterized protein</fullName>
    </submittedName>
</protein>
<proteinExistence type="predicted"/>
<comment type="caution">
    <text evidence="2">The sequence shown here is derived from an EMBL/GenBank/DDBJ whole genome shotgun (WGS) entry which is preliminary data.</text>
</comment>
<dbReference type="OrthoDB" id="3919284at2759"/>
<evidence type="ECO:0000256" key="1">
    <source>
        <dbReference type="SAM" id="MobiDB-lite"/>
    </source>
</evidence>